<protein>
    <submittedName>
        <fullName evidence="1">Uncharacterized protein</fullName>
    </submittedName>
</protein>
<evidence type="ECO:0000313" key="2">
    <source>
        <dbReference type="Proteomes" id="UP000228948"/>
    </source>
</evidence>
<dbReference type="AlphaFoldDB" id="A0A2K8K812"/>
<dbReference type="RefSeq" id="WP_071480163.1">
    <property type="nucleotide sequence ID" value="NZ_CP024899.1"/>
</dbReference>
<dbReference type="Proteomes" id="UP000228948">
    <property type="component" value="Chromosome"/>
</dbReference>
<name>A0A2K8K812_9RHOB</name>
<reference evidence="1 2" key="1">
    <citation type="submission" date="2017-11" db="EMBL/GenBank/DDBJ databases">
        <title>Revised Sequence and Annotation of the Rhodobaca barguzinensis strain alga05 Genome.</title>
        <authorList>
            <person name="Kopejtka K."/>
            <person name="Tomasch J.M."/>
            <person name="Bunk B."/>
            <person name="Koblizek M."/>
        </authorList>
    </citation>
    <scope>NUCLEOTIDE SEQUENCE [LARGE SCALE GENOMIC DNA]</scope>
    <source>
        <strain evidence="2">alga05</strain>
    </source>
</reference>
<evidence type="ECO:0000313" key="1">
    <source>
        <dbReference type="EMBL" id="ATX65602.1"/>
    </source>
</evidence>
<dbReference type="STRING" id="441209.GCA_001870665_01179"/>
<proteinExistence type="predicted"/>
<dbReference type="EMBL" id="CP024899">
    <property type="protein sequence ID" value="ATX65602.1"/>
    <property type="molecule type" value="Genomic_DNA"/>
</dbReference>
<gene>
    <name evidence="1" type="ORF">BG454_07005</name>
</gene>
<sequence length="84" mass="8539">MLAAYVQIGGELDDPCVTQDGPQGMAEDCPVCTLAKIMALGADAPGAGVALRIAMLDVPAAGHLLVHAHSPRTPPARGPPLFLV</sequence>
<dbReference type="KEGG" id="rbg:BG454_07005"/>
<keyword evidence="2" id="KW-1185">Reference proteome</keyword>
<organism evidence="1 2">
    <name type="scientific">Roseinatronobacter bogoriensis subsp. barguzinensis</name>
    <dbReference type="NCBI Taxonomy" id="441209"/>
    <lineage>
        <taxon>Bacteria</taxon>
        <taxon>Pseudomonadati</taxon>
        <taxon>Pseudomonadota</taxon>
        <taxon>Alphaproteobacteria</taxon>
        <taxon>Rhodobacterales</taxon>
        <taxon>Paracoccaceae</taxon>
        <taxon>Roseinatronobacter</taxon>
    </lineage>
</organism>
<accession>A0A2K8K812</accession>